<proteinExistence type="predicted"/>
<accession>A0AAJ6NQC8</accession>
<dbReference type="EMBL" id="CP124543">
    <property type="protein sequence ID" value="WGV24793.1"/>
    <property type="molecule type" value="Genomic_DNA"/>
</dbReference>
<sequence length="60" mass="7225">MWEDPIIEEIYQARQAHANQFNHDLQAIYQDLKAQERKSKRKFVSYLPKLLKDVSLLHKT</sequence>
<reference evidence="1 2" key="1">
    <citation type="journal article" date="2023" name="Limnol Oceanogr Lett">
        <title>Environmental adaptations by the intertidal Antarctic cyanobacterium Halotia branconii CENA392 as revealed using long-read genome sequencing.</title>
        <authorList>
            <person name="Dextro R.B."/>
            <person name="Delbaje E."/>
            <person name="Freitas P.N.N."/>
            <person name="Geraldes V."/>
            <person name="Pinto E."/>
            <person name="Long P.F."/>
            <person name="Fiore M.F."/>
        </authorList>
    </citation>
    <scope>NUCLEOTIDE SEQUENCE [LARGE SCALE GENOMIC DNA]</scope>
    <source>
        <strain evidence="1 2">CENA392</strain>
    </source>
</reference>
<gene>
    <name evidence="1" type="ORF">QI031_23970</name>
</gene>
<evidence type="ECO:0000313" key="1">
    <source>
        <dbReference type="EMBL" id="WGV24793.1"/>
    </source>
</evidence>
<dbReference type="RefSeq" id="WP_281482106.1">
    <property type="nucleotide sequence ID" value="NZ_CP124543.1"/>
</dbReference>
<protein>
    <submittedName>
        <fullName evidence="1">Uncharacterized protein</fullName>
    </submittedName>
</protein>
<dbReference type="Proteomes" id="UP001223520">
    <property type="component" value="Chromosome"/>
</dbReference>
<evidence type="ECO:0000313" key="2">
    <source>
        <dbReference type="Proteomes" id="UP001223520"/>
    </source>
</evidence>
<keyword evidence="2" id="KW-1185">Reference proteome</keyword>
<dbReference type="KEGG" id="hbq:QI031_23970"/>
<organism evidence="1 2">
    <name type="scientific">Halotia branconii CENA392</name>
    <dbReference type="NCBI Taxonomy" id="1539056"/>
    <lineage>
        <taxon>Bacteria</taxon>
        <taxon>Bacillati</taxon>
        <taxon>Cyanobacteriota</taxon>
        <taxon>Cyanophyceae</taxon>
        <taxon>Nostocales</taxon>
        <taxon>Nodulariaceae</taxon>
        <taxon>Halotia</taxon>
    </lineage>
</organism>
<name>A0AAJ6NQC8_9CYAN</name>
<dbReference type="AlphaFoldDB" id="A0AAJ6NQC8"/>